<dbReference type="InterPro" id="IPR036380">
    <property type="entry name" value="Isochorismatase-like_sf"/>
</dbReference>
<dbReference type="PANTHER" id="PTHR43540:SF6">
    <property type="entry name" value="ISOCHORISMATASE-LIKE DOMAIN-CONTAINING PROTEIN"/>
    <property type="match status" value="1"/>
</dbReference>
<dbReference type="Pfam" id="PF00857">
    <property type="entry name" value="Isochorismatase"/>
    <property type="match status" value="1"/>
</dbReference>
<evidence type="ECO:0000313" key="4">
    <source>
        <dbReference type="Proteomes" id="UP000612808"/>
    </source>
</evidence>
<name>A0A8J3J103_9ACTN</name>
<dbReference type="CDD" id="cd00431">
    <property type="entry name" value="cysteine_hydrolases"/>
    <property type="match status" value="1"/>
</dbReference>
<dbReference type="PANTHER" id="PTHR43540">
    <property type="entry name" value="PEROXYUREIDOACRYLATE/UREIDOACRYLATE AMIDOHYDROLASE-RELATED"/>
    <property type="match status" value="1"/>
</dbReference>
<organism evidence="3 4">
    <name type="scientific">Actinocatenispora rupis</name>
    <dbReference type="NCBI Taxonomy" id="519421"/>
    <lineage>
        <taxon>Bacteria</taxon>
        <taxon>Bacillati</taxon>
        <taxon>Actinomycetota</taxon>
        <taxon>Actinomycetes</taxon>
        <taxon>Micromonosporales</taxon>
        <taxon>Micromonosporaceae</taxon>
        <taxon>Actinocatenispora</taxon>
    </lineage>
</organism>
<dbReference type="EMBL" id="BOMB01000001">
    <property type="protein sequence ID" value="GID09526.1"/>
    <property type="molecule type" value="Genomic_DNA"/>
</dbReference>
<dbReference type="Gene3D" id="3.40.50.850">
    <property type="entry name" value="Isochorismatase-like"/>
    <property type="match status" value="1"/>
</dbReference>
<reference evidence="3" key="1">
    <citation type="submission" date="2021-01" db="EMBL/GenBank/DDBJ databases">
        <title>Whole genome shotgun sequence of Actinocatenispora rupis NBRC 107355.</title>
        <authorList>
            <person name="Komaki H."/>
            <person name="Tamura T."/>
        </authorList>
    </citation>
    <scope>NUCLEOTIDE SEQUENCE</scope>
    <source>
        <strain evidence="3">NBRC 107355</strain>
    </source>
</reference>
<comment type="caution">
    <text evidence="3">The sequence shown here is derived from an EMBL/GenBank/DDBJ whole genome shotgun (WGS) entry which is preliminary data.</text>
</comment>
<gene>
    <name evidence="3" type="ORF">Aru02nite_04150</name>
</gene>
<dbReference type="SUPFAM" id="SSF52499">
    <property type="entry name" value="Isochorismatase-like hydrolases"/>
    <property type="match status" value="1"/>
</dbReference>
<dbReference type="RefSeq" id="WP_203654365.1">
    <property type="nucleotide sequence ID" value="NZ_BAAAZM010000010.1"/>
</dbReference>
<proteinExistence type="predicted"/>
<protein>
    <recommendedName>
        <fullName evidence="2">Isochorismatase-like domain-containing protein</fullName>
    </recommendedName>
</protein>
<feature type="domain" description="Isochorismatase-like" evidence="2">
    <location>
        <begin position="14"/>
        <end position="159"/>
    </location>
</feature>
<evidence type="ECO:0000259" key="2">
    <source>
        <dbReference type="Pfam" id="PF00857"/>
    </source>
</evidence>
<sequence length="192" mass="20898">MNDGVLGLPPERVAVLLVDFQHDFCDGNAGNTAAAHRAYDFAAAAGRLGARTIHSQQVYDPAELTPRQRLREGPDSLCRKGTRGAELVLPPLPGARVVRKHRYDVWQSPEFHAVLADWDVDGLVIAGVELQCCVLYAVLGADEHGYDYAVPQELVSGIDRCDDGSNRAVREYLGLVHPTPTTAELLAAWRTG</sequence>
<dbReference type="InterPro" id="IPR000868">
    <property type="entry name" value="Isochorismatase-like_dom"/>
</dbReference>
<keyword evidence="1" id="KW-0378">Hydrolase</keyword>
<accession>A0A8J3J103</accession>
<dbReference type="InterPro" id="IPR050272">
    <property type="entry name" value="Isochorismatase-like_hydrls"/>
</dbReference>
<keyword evidence="4" id="KW-1185">Reference proteome</keyword>
<evidence type="ECO:0000313" key="3">
    <source>
        <dbReference type="EMBL" id="GID09526.1"/>
    </source>
</evidence>
<evidence type="ECO:0000256" key="1">
    <source>
        <dbReference type="ARBA" id="ARBA00022801"/>
    </source>
</evidence>
<dbReference type="GO" id="GO:0016787">
    <property type="term" value="F:hydrolase activity"/>
    <property type="evidence" value="ECO:0007669"/>
    <property type="project" value="UniProtKB-KW"/>
</dbReference>
<dbReference type="AlphaFoldDB" id="A0A8J3J103"/>
<dbReference type="Proteomes" id="UP000612808">
    <property type="component" value="Unassembled WGS sequence"/>
</dbReference>